<dbReference type="SMART" id="SM00866">
    <property type="entry name" value="UTRA"/>
    <property type="match status" value="1"/>
</dbReference>
<evidence type="ECO:0000256" key="1">
    <source>
        <dbReference type="ARBA" id="ARBA00023015"/>
    </source>
</evidence>
<evidence type="ECO:0000259" key="4">
    <source>
        <dbReference type="PROSITE" id="PS50949"/>
    </source>
</evidence>
<sequence length="267" mass="29235">MKATKTGPTVADGRRSGPVRRIRDVLRTRILEGVYGARPLPSETHLAMEFNASRNVVREVLALLRDEGLVTRIQGSGTFVVSAKCDHGLDRLRGLAETFEAHHPRVANRILLAEMVPAVPLVAERLGIEPGAPVVVLERLRMLDGEPVSLDASYLPADVGEPLLGQDLEHRDVFALIESELGLPLGEARVVIESVAADPAVAGVLEVPVGSPLLFVERLAYTCDGRPVDLEFLRFRGDRISLSTMLVRRPFHNPFLPEPGERPEESE</sequence>
<keyword evidence="3" id="KW-0804">Transcription</keyword>
<dbReference type="Proteomes" id="UP001595712">
    <property type="component" value="Unassembled WGS sequence"/>
</dbReference>
<keyword evidence="6" id="KW-1185">Reference proteome</keyword>
<dbReference type="SMART" id="SM00345">
    <property type="entry name" value="HTH_GNTR"/>
    <property type="match status" value="1"/>
</dbReference>
<feature type="domain" description="HTH gntR-type" evidence="4">
    <location>
        <begin position="16"/>
        <end position="83"/>
    </location>
</feature>
<dbReference type="PANTHER" id="PTHR44846:SF17">
    <property type="entry name" value="GNTR-FAMILY TRANSCRIPTIONAL REGULATOR"/>
    <property type="match status" value="1"/>
</dbReference>
<evidence type="ECO:0000256" key="3">
    <source>
        <dbReference type="ARBA" id="ARBA00023163"/>
    </source>
</evidence>
<dbReference type="RefSeq" id="WP_387968909.1">
    <property type="nucleotide sequence ID" value="NZ_JBHRWO010000002.1"/>
</dbReference>
<dbReference type="CDD" id="cd07377">
    <property type="entry name" value="WHTH_GntR"/>
    <property type="match status" value="1"/>
</dbReference>
<organism evidence="5 6">
    <name type="scientific">Glycomyces rhizosphaerae</name>
    <dbReference type="NCBI Taxonomy" id="2054422"/>
    <lineage>
        <taxon>Bacteria</taxon>
        <taxon>Bacillati</taxon>
        <taxon>Actinomycetota</taxon>
        <taxon>Actinomycetes</taxon>
        <taxon>Glycomycetales</taxon>
        <taxon>Glycomycetaceae</taxon>
        <taxon>Glycomyces</taxon>
    </lineage>
</organism>
<dbReference type="InterPro" id="IPR050679">
    <property type="entry name" value="Bact_HTH_transcr_reg"/>
</dbReference>
<evidence type="ECO:0000256" key="2">
    <source>
        <dbReference type="ARBA" id="ARBA00023125"/>
    </source>
</evidence>
<evidence type="ECO:0000313" key="5">
    <source>
        <dbReference type="EMBL" id="MFC3490927.1"/>
    </source>
</evidence>
<reference evidence="6" key="1">
    <citation type="journal article" date="2019" name="Int. J. Syst. Evol. Microbiol.">
        <title>The Global Catalogue of Microorganisms (GCM) 10K type strain sequencing project: providing services to taxonomists for standard genome sequencing and annotation.</title>
        <authorList>
            <consortium name="The Broad Institute Genomics Platform"/>
            <consortium name="The Broad Institute Genome Sequencing Center for Infectious Disease"/>
            <person name="Wu L."/>
            <person name="Ma J."/>
        </authorList>
    </citation>
    <scope>NUCLEOTIDE SEQUENCE [LARGE SCALE GENOMIC DNA]</scope>
    <source>
        <strain evidence="6">CGMCC 4.7396</strain>
    </source>
</reference>
<dbReference type="SUPFAM" id="SSF64288">
    <property type="entry name" value="Chorismate lyase-like"/>
    <property type="match status" value="1"/>
</dbReference>
<keyword evidence="2" id="KW-0238">DNA-binding</keyword>
<gene>
    <name evidence="5" type="ORF">ACFO8M_00270</name>
</gene>
<dbReference type="InterPro" id="IPR011663">
    <property type="entry name" value="UTRA"/>
</dbReference>
<dbReference type="PROSITE" id="PS50949">
    <property type="entry name" value="HTH_GNTR"/>
    <property type="match status" value="1"/>
</dbReference>
<dbReference type="Pfam" id="PF07702">
    <property type="entry name" value="UTRA"/>
    <property type="match status" value="1"/>
</dbReference>
<dbReference type="InterPro" id="IPR036390">
    <property type="entry name" value="WH_DNA-bd_sf"/>
</dbReference>
<dbReference type="SUPFAM" id="SSF46785">
    <property type="entry name" value="Winged helix' DNA-binding domain"/>
    <property type="match status" value="1"/>
</dbReference>
<dbReference type="Gene3D" id="3.40.1410.10">
    <property type="entry name" value="Chorismate lyase-like"/>
    <property type="match status" value="1"/>
</dbReference>
<protein>
    <submittedName>
        <fullName evidence="5">GntR family transcriptional regulator</fullName>
    </submittedName>
</protein>
<accession>A0ABV7PTM7</accession>
<dbReference type="Pfam" id="PF00392">
    <property type="entry name" value="GntR"/>
    <property type="match status" value="1"/>
</dbReference>
<dbReference type="Gene3D" id="1.10.10.10">
    <property type="entry name" value="Winged helix-like DNA-binding domain superfamily/Winged helix DNA-binding domain"/>
    <property type="match status" value="1"/>
</dbReference>
<proteinExistence type="predicted"/>
<comment type="caution">
    <text evidence="5">The sequence shown here is derived from an EMBL/GenBank/DDBJ whole genome shotgun (WGS) entry which is preliminary data.</text>
</comment>
<name>A0ABV7PTM7_9ACTN</name>
<dbReference type="PANTHER" id="PTHR44846">
    <property type="entry name" value="MANNOSYL-D-GLYCERATE TRANSPORT/METABOLISM SYSTEM REPRESSOR MNGR-RELATED"/>
    <property type="match status" value="1"/>
</dbReference>
<dbReference type="InterPro" id="IPR036388">
    <property type="entry name" value="WH-like_DNA-bd_sf"/>
</dbReference>
<dbReference type="PRINTS" id="PR00035">
    <property type="entry name" value="HTHGNTR"/>
</dbReference>
<keyword evidence="1" id="KW-0805">Transcription regulation</keyword>
<dbReference type="EMBL" id="JBHRWO010000002">
    <property type="protein sequence ID" value="MFC3490927.1"/>
    <property type="molecule type" value="Genomic_DNA"/>
</dbReference>
<evidence type="ECO:0000313" key="6">
    <source>
        <dbReference type="Proteomes" id="UP001595712"/>
    </source>
</evidence>
<dbReference type="InterPro" id="IPR028978">
    <property type="entry name" value="Chorismate_lyase_/UTRA_dom_sf"/>
</dbReference>
<dbReference type="InterPro" id="IPR000524">
    <property type="entry name" value="Tscrpt_reg_HTH_GntR"/>
</dbReference>